<feature type="transmembrane region" description="Helical" evidence="1">
    <location>
        <begin position="6"/>
        <end position="25"/>
    </location>
</feature>
<feature type="transmembrane region" description="Helical" evidence="1">
    <location>
        <begin position="37"/>
        <end position="60"/>
    </location>
</feature>
<evidence type="ECO:0000313" key="3">
    <source>
        <dbReference type="Proteomes" id="UP001501757"/>
    </source>
</evidence>
<evidence type="ECO:0000256" key="1">
    <source>
        <dbReference type="SAM" id="Phobius"/>
    </source>
</evidence>
<reference evidence="2 3" key="1">
    <citation type="journal article" date="2019" name="Int. J. Syst. Evol. Microbiol.">
        <title>The Global Catalogue of Microorganisms (GCM) 10K type strain sequencing project: providing services to taxonomists for standard genome sequencing and annotation.</title>
        <authorList>
            <consortium name="The Broad Institute Genomics Platform"/>
            <consortium name="The Broad Institute Genome Sequencing Center for Infectious Disease"/>
            <person name="Wu L."/>
            <person name="Ma J."/>
        </authorList>
    </citation>
    <scope>NUCLEOTIDE SEQUENCE [LARGE SCALE GENOMIC DNA]</scope>
    <source>
        <strain evidence="2 3">JCM 13378</strain>
    </source>
</reference>
<dbReference type="EMBL" id="BAAAEI010000023">
    <property type="protein sequence ID" value="GAA0370228.1"/>
    <property type="molecule type" value="Genomic_DNA"/>
</dbReference>
<protein>
    <submittedName>
        <fullName evidence="2">Uncharacterized protein</fullName>
    </submittedName>
</protein>
<keyword evidence="1" id="KW-0812">Transmembrane</keyword>
<keyword evidence="1" id="KW-1133">Transmembrane helix</keyword>
<dbReference type="RefSeq" id="WP_343847082.1">
    <property type="nucleotide sequence ID" value="NZ_BAAAEI010000023.1"/>
</dbReference>
<feature type="transmembrane region" description="Helical" evidence="1">
    <location>
        <begin position="94"/>
        <end position="117"/>
    </location>
</feature>
<keyword evidence="3" id="KW-1185">Reference proteome</keyword>
<proteinExistence type="predicted"/>
<evidence type="ECO:0000313" key="2">
    <source>
        <dbReference type="EMBL" id="GAA0370228.1"/>
    </source>
</evidence>
<keyword evidence="1" id="KW-0472">Membrane</keyword>
<dbReference type="Proteomes" id="UP001501757">
    <property type="component" value="Unassembled WGS sequence"/>
</dbReference>
<name>A0ABN0XQG3_9ALTE</name>
<accession>A0ABN0XQG3</accession>
<comment type="caution">
    <text evidence="2">The sequence shown here is derived from an EMBL/GenBank/DDBJ whole genome shotgun (WGS) entry which is preliminary data.</text>
</comment>
<sequence length="276" mass="31659">MFLFLVLPILGAGFYILFNNPYAFLKLHRYRGQLLYLRSIAHGLKILALTVILCVTANYYGPEQLLGYSINLEAYLTEVFSALNVGPAELVQQMVWFCLLSVTMMLTAFLWCKFIAWRLTRISRAYKLPATLFLKQEIVKDSPLDKLLFDALTSGDPVLLSLSSRKVYVGLVAGMGEPTEDEGMDQEVHIVPLMSGYRDTNTLNVHFEIDYRLLNQTSRNKLSIIVRQELIESASPFDFDVYREIRSHLKVKPTAKVRVSYQPDPERYTWTIGTER</sequence>
<organism evidence="2 3">
    <name type="scientific">Bowmanella denitrificans</name>
    <dbReference type="NCBI Taxonomy" id="366582"/>
    <lineage>
        <taxon>Bacteria</taxon>
        <taxon>Pseudomonadati</taxon>
        <taxon>Pseudomonadota</taxon>
        <taxon>Gammaproteobacteria</taxon>
        <taxon>Alteromonadales</taxon>
        <taxon>Alteromonadaceae</taxon>
        <taxon>Bowmanella</taxon>
    </lineage>
</organism>
<gene>
    <name evidence="2" type="ORF">GCM10009092_38160</name>
</gene>